<dbReference type="PROSITE" id="PS51184">
    <property type="entry name" value="JMJC"/>
    <property type="match status" value="1"/>
</dbReference>
<protein>
    <recommendedName>
        <fullName evidence="2">JmjC domain-containing protein</fullName>
    </recommendedName>
</protein>
<feature type="compositionally biased region" description="Polar residues" evidence="1">
    <location>
        <begin position="1351"/>
        <end position="1365"/>
    </location>
</feature>
<feature type="compositionally biased region" description="Polar residues" evidence="1">
    <location>
        <begin position="774"/>
        <end position="797"/>
    </location>
</feature>
<dbReference type="Gene3D" id="2.60.120.650">
    <property type="entry name" value="Cupin"/>
    <property type="match status" value="1"/>
</dbReference>
<feature type="region of interest" description="Disordered" evidence="1">
    <location>
        <begin position="1099"/>
        <end position="1125"/>
    </location>
</feature>
<dbReference type="SUPFAM" id="SSF51197">
    <property type="entry name" value="Clavaminate synthase-like"/>
    <property type="match status" value="1"/>
</dbReference>
<sequence length="1576" mass="175182">MGIEDRRKKLMAASPNWGDRPQRPTHHVLDTPGEVRTKRNCSECGLALDPRGASGRALTIDDDMDRVVEPLPPPQKCTISTTEWSLSSLVRKGKRFYHIKRLSATTPASSLAKELDELEKSGLPVIIEGFHKHPKWPKDTFSLDWLAENGPRNISVRNVHDWSDKTIPLSDFIEKSRAAPKFASPEEHERLYGKDAECPAQWNDWLHKSMAIPSSLLPDAPNNLLLNQPLSSSVETLMCYLGIGDTFTPCHKDLCASSGQNLMCYTENGGSSFWFMTKSSDAPAASQYFRELKQELDHETHVITVEQLANAPFDVYVAEQKLGDLVLVPQRSCHQVVNYGGITIKTSWSRMTLKGLETAYYHELPIYRRVCRPEIYRVRSTIHYSLLRKTAELQNLLAQPRQLRQQSRRNSSATEAQSDDVAMSLKSLLQLFDAILVDEYAPDSPDYPRMTCLSSSKVARIASRTRSNHSSATLAPGQKESGYVPVSCDFCGADIFQSFFECRNCIPRDGSPPSGRAAPGEGYAVCAGCYVDGRSCLCSHMKAMQCRPFAQLEEDRDSAVRGLSAYKQGVFLPTIRKLDLNSNTGTFRAARLLEWSRKSQQRESKVCSLPKGNDQTHTVPYSWALTCKKCHYAKCFTHILLDQKVHAIDALLNHSTDSSHERHHQFHLISRERYQERHEAFLKSQRDGSKPDLRHQRVFNALTYGTCKPFNPAFMTPGWYDKDAQIFYAPDHDSESSEEGSVNPAPRSPSVSSKGPIPSPPTSSSKLPSPIPTVESNPATETATRPSASSISKTVRSNPGKRKRVLLDYIEMPIRKSKRQSISIEASRPKGSNVASAPAEHVVEVQQQSSIERMMSYFDSPLTSPSPEPEPVTQEEDPPIQQARPSPVVPTTQPSPPPIAAITEAREPPCIPDVASTVSPPAVSWTLRQNPATTISTINQLPAVVDKPSTETLPHLNDKYTARSRIESAIIVESSTETLSQLNDKSNPTTPEAEATTNTGRPRRKTRFEPNINLEQDSLLGASIIRGIDLPGAVQTLMTSSPRGASSKRGPARSQILAPPASRSSSPVEAVVKRNPKKGLPERKAASRVLRFKKNFTSPYPRVQSADSSSAPSSSTLYPMSPSPSDGGLAQVINRAGINNGVDDSILSDLDPPVSKDRTSTPAVGAAPAPTDKGLLETVETMVKSEVEKIKEQLQTQAQQQTQLSLQPHFLSTPAIQTPLPYVIDPGVTELVKSLANLVQNQGPRFPASYGPNVFPPGPYFNQQPVHYANFMPGQLLPPTQLPPPAHIPPAPDSRPPERWPEQEIWERQEHQHEEQRWSEQQQWKDRQPHYLPSMHAHREQGRPARGAYNGPSQSVGAGPSQSSRYRYHYGGNKRGWAGRNKPSSYANTHRPPTREWEPPYTPDRLERLSYDRPSNFHPPSSSTRRARESDGHGAAEARPRPSSFRHYSFGEDLDSRHPRVAGDQEEPQMETYENDPYSVEPHREYPPVRSMSRSARHATATSDERYAKEKGGRNGQTTSTAAEADLSADWEDEYEQEDDVESSSAMRVFKDSSAVTRDDDAAPETHDDPTVNPWA</sequence>
<dbReference type="OrthoDB" id="298344at2759"/>
<feature type="compositionally biased region" description="Basic and acidic residues" evidence="1">
    <location>
        <begin position="1393"/>
        <end position="1411"/>
    </location>
</feature>
<feature type="compositionally biased region" description="Pro residues" evidence="1">
    <location>
        <begin position="1280"/>
        <end position="1294"/>
    </location>
</feature>
<dbReference type="EMBL" id="LUEZ02000055">
    <property type="protein sequence ID" value="RDB21419.1"/>
    <property type="molecule type" value="Genomic_DNA"/>
</dbReference>
<feature type="compositionally biased region" description="Acidic residues" evidence="1">
    <location>
        <begin position="1527"/>
        <end position="1542"/>
    </location>
</feature>
<feature type="compositionally biased region" description="Basic and acidic residues" evidence="1">
    <location>
        <begin position="1454"/>
        <end position="1463"/>
    </location>
</feature>
<dbReference type="Proteomes" id="UP000076154">
    <property type="component" value="Unassembled WGS sequence"/>
</dbReference>
<accession>A0A369JGW4</accession>
<name>A0A369JGW4_HYPMA</name>
<gene>
    <name evidence="3" type="ORF">Hypma_011709</name>
</gene>
<evidence type="ECO:0000259" key="2">
    <source>
        <dbReference type="PROSITE" id="PS51184"/>
    </source>
</evidence>
<feature type="region of interest" description="Disordered" evidence="1">
    <location>
        <begin position="731"/>
        <end position="799"/>
    </location>
</feature>
<organism evidence="3 4">
    <name type="scientific">Hypsizygus marmoreus</name>
    <name type="common">White beech mushroom</name>
    <name type="synonym">Agaricus marmoreus</name>
    <dbReference type="NCBI Taxonomy" id="39966"/>
    <lineage>
        <taxon>Eukaryota</taxon>
        <taxon>Fungi</taxon>
        <taxon>Dikarya</taxon>
        <taxon>Basidiomycota</taxon>
        <taxon>Agaricomycotina</taxon>
        <taxon>Agaricomycetes</taxon>
        <taxon>Agaricomycetidae</taxon>
        <taxon>Agaricales</taxon>
        <taxon>Tricholomatineae</taxon>
        <taxon>Lyophyllaceae</taxon>
        <taxon>Hypsizygus</taxon>
    </lineage>
</organism>
<feature type="compositionally biased region" description="Low complexity" evidence="1">
    <location>
        <begin position="1105"/>
        <end position="1115"/>
    </location>
</feature>
<proteinExistence type="predicted"/>
<keyword evidence="4" id="KW-1185">Reference proteome</keyword>
<feature type="domain" description="JmjC" evidence="2">
    <location>
        <begin position="217"/>
        <end position="367"/>
    </location>
</feature>
<feature type="compositionally biased region" description="Basic and acidic residues" evidence="1">
    <location>
        <begin position="1503"/>
        <end position="1513"/>
    </location>
</feature>
<feature type="region of interest" description="Disordered" evidence="1">
    <location>
        <begin position="1037"/>
        <end position="1086"/>
    </location>
</feature>
<feature type="compositionally biased region" description="Basic and acidic residues" evidence="1">
    <location>
        <begin position="1557"/>
        <end position="1570"/>
    </location>
</feature>
<evidence type="ECO:0000256" key="1">
    <source>
        <dbReference type="SAM" id="MobiDB-lite"/>
    </source>
</evidence>
<evidence type="ECO:0000313" key="3">
    <source>
        <dbReference type="EMBL" id="RDB21419.1"/>
    </source>
</evidence>
<reference evidence="3" key="1">
    <citation type="submission" date="2018-04" db="EMBL/GenBank/DDBJ databases">
        <title>Whole genome sequencing of Hypsizygus marmoreus.</title>
        <authorList>
            <person name="Choi I.-G."/>
            <person name="Min B."/>
            <person name="Kim J.-G."/>
            <person name="Kim S."/>
            <person name="Oh Y.-L."/>
            <person name="Kong W.-S."/>
            <person name="Park H."/>
            <person name="Jeong J."/>
            <person name="Song E.-S."/>
        </authorList>
    </citation>
    <scope>NUCLEOTIDE SEQUENCE [LARGE SCALE GENOMIC DNA]</scope>
    <source>
        <strain evidence="3">51987-8</strain>
    </source>
</reference>
<feature type="compositionally biased region" description="Basic and acidic residues" evidence="1">
    <location>
        <begin position="1426"/>
        <end position="1440"/>
    </location>
</feature>
<feature type="compositionally biased region" description="Polar residues" evidence="1">
    <location>
        <begin position="976"/>
        <end position="986"/>
    </location>
</feature>
<feature type="region of interest" description="Disordered" evidence="1">
    <location>
        <begin position="976"/>
        <end position="1012"/>
    </location>
</feature>
<feature type="compositionally biased region" description="Low complexity" evidence="1">
    <location>
        <begin position="987"/>
        <end position="999"/>
    </location>
</feature>
<dbReference type="STRING" id="39966.A0A369JGW4"/>
<dbReference type="InterPro" id="IPR003347">
    <property type="entry name" value="JmjC_dom"/>
</dbReference>
<feature type="region of interest" description="Disordered" evidence="1">
    <location>
        <begin position="1338"/>
        <end position="1576"/>
    </location>
</feature>
<dbReference type="SMART" id="SM00558">
    <property type="entry name" value="JmjC"/>
    <property type="match status" value="1"/>
</dbReference>
<feature type="region of interest" description="Disordered" evidence="1">
    <location>
        <begin position="817"/>
        <end position="902"/>
    </location>
</feature>
<feature type="compositionally biased region" description="Low complexity" evidence="1">
    <location>
        <begin position="752"/>
        <end position="768"/>
    </location>
</feature>
<dbReference type="InParanoid" id="A0A369JGW4"/>
<dbReference type="Pfam" id="PF02373">
    <property type="entry name" value="JmjC"/>
    <property type="match status" value="1"/>
</dbReference>
<feature type="region of interest" description="Disordered" evidence="1">
    <location>
        <begin position="1272"/>
        <end position="1299"/>
    </location>
</feature>
<comment type="caution">
    <text evidence="3">The sequence shown here is derived from an EMBL/GenBank/DDBJ whole genome shotgun (WGS) entry which is preliminary data.</text>
</comment>
<evidence type="ECO:0000313" key="4">
    <source>
        <dbReference type="Proteomes" id="UP000076154"/>
    </source>
</evidence>